<sequence length="122" mass="14369">MKAESGFEGQYQCTETNMPHPFTDINAPSMEYQAYIFICPVVVLGLFGFFPVLYLKIGKDFNKHRFILFSINYYHRNNASYSHDSAEENPSQSLMNRFTVVESWFIRDGYIIPDFYSINWLH</sequence>
<proteinExistence type="evidence at transcript level"/>
<name>Q3U251_MOUSE</name>
<organism evidence="2">
    <name type="scientific">Mus musculus</name>
    <name type="common">Mouse</name>
    <dbReference type="NCBI Taxonomy" id="10090"/>
    <lineage>
        <taxon>Eukaryota</taxon>
        <taxon>Metazoa</taxon>
        <taxon>Chordata</taxon>
        <taxon>Craniata</taxon>
        <taxon>Vertebrata</taxon>
        <taxon>Euteleostomi</taxon>
        <taxon>Mammalia</taxon>
        <taxon>Eutheria</taxon>
        <taxon>Euarchontoglires</taxon>
        <taxon>Glires</taxon>
        <taxon>Rodentia</taxon>
        <taxon>Myomorpha</taxon>
        <taxon>Muroidea</taxon>
        <taxon>Muridae</taxon>
        <taxon>Murinae</taxon>
        <taxon>Mus</taxon>
        <taxon>Mus</taxon>
    </lineage>
</organism>
<reference evidence="2" key="3">
    <citation type="journal article" date="2000" name="Genome Res.">
        <title>RIKEN integrated sequence analysis (RISA) system--384-format sequencing pipeline with 384 multicapillary sequencer.</title>
        <authorList>
            <person name="Shibata K."/>
            <person name="Itoh M."/>
            <person name="Aizawa K."/>
            <person name="Nagaoka S."/>
            <person name="Sasaki N."/>
            <person name="Carninci P."/>
            <person name="Konno H."/>
            <person name="Akiyama J."/>
            <person name="Nishi K."/>
            <person name="Kitsunai T."/>
            <person name="Tashiro H."/>
            <person name="Itoh M."/>
            <person name="Sumi N."/>
            <person name="Ishii Y."/>
            <person name="Nakamura S."/>
            <person name="Hazama M."/>
            <person name="Nishine T."/>
            <person name="Harada A."/>
            <person name="Yamamoto R."/>
            <person name="Matsumoto H."/>
            <person name="Sakaguchi S."/>
            <person name="Ikegami T."/>
            <person name="Kashiwagi K."/>
            <person name="Fujiwake S."/>
            <person name="Inoue K."/>
            <person name="Togawa Y."/>
            <person name="Izawa M."/>
            <person name="Ohara E."/>
            <person name="Watahiki M."/>
            <person name="Yoneda Y."/>
            <person name="Ishikawa T."/>
            <person name="Ozawa K."/>
            <person name="Tanaka T."/>
            <person name="Matsuura S."/>
            <person name="Kawai J."/>
            <person name="Okazaki Y."/>
            <person name="Muramatsu M."/>
            <person name="Inoue Y."/>
            <person name="Kira A."/>
            <person name="Hayashizaki Y."/>
        </authorList>
    </citation>
    <scope>NUCLEOTIDE SEQUENCE</scope>
    <source>
        <strain evidence="2">NOD</strain>
    </source>
</reference>
<dbReference type="AlphaFoldDB" id="Q3U251"/>
<evidence type="ECO:0000256" key="1">
    <source>
        <dbReference type="SAM" id="Phobius"/>
    </source>
</evidence>
<reference evidence="2" key="2">
    <citation type="journal article" date="2000" name="Genome Res.">
        <title>Normalization and subtraction of cap-trapper-selected cDNAs to prepare full-length cDNA libraries for rapid discovery of new genes.</title>
        <authorList>
            <person name="Carninci P."/>
            <person name="Shibata Y."/>
            <person name="Hayatsu N."/>
            <person name="Sugahara Y."/>
            <person name="Shibata K."/>
            <person name="Itoh M."/>
            <person name="Konno H."/>
            <person name="Okazaki Y."/>
            <person name="Muramatsu M."/>
            <person name="Hayashizaki Y."/>
        </authorList>
    </citation>
    <scope>NUCLEOTIDE SEQUENCE</scope>
    <source>
        <strain evidence="2">NOD</strain>
    </source>
</reference>
<reference evidence="2" key="6">
    <citation type="submission" date="2004-03" db="EMBL/GenBank/DDBJ databases">
        <authorList>
            <person name="Arakawa T."/>
            <person name="Carninci P."/>
            <person name="Fukuda S."/>
            <person name="Hashizume W."/>
            <person name="Hayashida K."/>
            <person name="Hori F."/>
            <person name="Iida J."/>
            <person name="Imamura K."/>
            <person name="Imotani K."/>
            <person name="Itoh M."/>
            <person name="Kanagawa S."/>
            <person name="Kawai J."/>
            <person name="Kojima M."/>
            <person name="Konno H."/>
            <person name="Murata M."/>
            <person name="Nakamura M."/>
            <person name="Ninomiya N."/>
            <person name="Nishiyori H."/>
            <person name="Nomura K."/>
            <person name="Ohno M."/>
            <person name="Sakazume N."/>
            <person name="Sano H."/>
            <person name="Sasaki D."/>
            <person name="Shibata K."/>
            <person name="Shiraki T."/>
            <person name="Tagami M."/>
            <person name="Tagami Y."/>
            <person name="Waki K."/>
            <person name="Watahiki A."/>
            <person name="Muramatsu M."/>
            <person name="Hayashizaki Y."/>
        </authorList>
    </citation>
    <scope>NUCLEOTIDE SEQUENCE</scope>
    <source>
        <strain evidence="2">NOD</strain>
    </source>
</reference>
<reference evidence="2" key="7">
    <citation type="journal article" date="2005" name="Science">
        <title>The Transcriptional Landscape of the Mammalian Genome.</title>
        <authorList>
            <consortium name="The FANTOM Consortium"/>
            <consortium name="Riken Genome Exploration Research Group and Genome Science Group (Genome Network Project Core Group)"/>
        </authorList>
    </citation>
    <scope>NUCLEOTIDE SEQUENCE</scope>
    <source>
        <strain evidence="2">NOD</strain>
    </source>
</reference>
<accession>Q3U251</accession>
<evidence type="ECO:0000313" key="3">
    <source>
        <dbReference type="MGI" id="MGI:5011454"/>
    </source>
</evidence>
<reference evidence="2" key="5">
    <citation type="journal article" date="2002" name="Nature">
        <title>Analysis of the mouse transcriptome based on functional annotation of 60,770 full-length cDNAs.</title>
        <authorList>
            <consortium name="The FANTOM Consortium and the RIKEN Genome Exploration Research Group Phase I and II Team"/>
        </authorList>
    </citation>
    <scope>NUCLEOTIDE SEQUENCE</scope>
    <source>
        <strain evidence="2">NOD</strain>
    </source>
</reference>
<evidence type="ECO:0000313" key="2">
    <source>
        <dbReference type="EMBL" id="BAE33291.1"/>
    </source>
</evidence>
<dbReference type="EMBL" id="AK155491">
    <property type="protein sequence ID" value="BAE33291.1"/>
    <property type="molecule type" value="mRNA"/>
</dbReference>
<gene>
    <name evidence="3" type="primary">Gm19269</name>
</gene>
<dbReference type="AGR" id="MGI:5011454"/>
<keyword evidence="1" id="KW-0472">Membrane</keyword>
<feature type="transmembrane region" description="Helical" evidence="1">
    <location>
        <begin position="32"/>
        <end position="55"/>
    </location>
</feature>
<dbReference type="MGI" id="MGI:5011454">
    <property type="gene designation" value="Gm19269"/>
</dbReference>
<keyword evidence="1" id="KW-1133">Transmembrane helix</keyword>
<protein>
    <submittedName>
        <fullName evidence="2">Uncharacterized protein</fullName>
    </submittedName>
</protein>
<reference evidence="2" key="1">
    <citation type="journal article" date="1999" name="Methods Enzymol.">
        <title>High-efficiency full-length cDNA cloning.</title>
        <authorList>
            <person name="Carninci P."/>
            <person name="Hayashizaki Y."/>
        </authorList>
    </citation>
    <scope>NUCLEOTIDE SEQUENCE</scope>
    <source>
        <strain evidence="2">NOD</strain>
    </source>
</reference>
<keyword evidence="1" id="KW-0812">Transmembrane</keyword>
<reference evidence="2" key="8">
    <citation type="journal article" date="2005" name="Science">
        <title>Antisense Transcription in the Mammalian Transcriptome.</title>
        <authorList>
            <consortium name="RIKEN Genome Exploration Research Group and Genome Science Group (Genome Network Project Core Group) and the FANTOM Consortium"/>
        </authorList>
    </citation>
    <scope>NUCLEOTIDE SEQUENCE</scope>
    <source>
        <strain evidence="2">NOD</strain>
    </source>
</reference>
<reference evidence="2" key="4">
    <citation type="journal article" date="2001" name="Nature">
        <title>Functional annotation of a full-length mouse cDNA collection.</title>
        <authorList>
            <consortium name="The RIKEN Genome Exploration Research Group Phase II Team and the FANTOM Consortium"/>
        </authorList>
    </citation>
    <scope>NUCLEOTIDE SEQUENCE</scope>
    <source>
        <strain evidence="2">NOD</strain>
    </source>
</reference>